<dbReference type="RefSeq" id="WP_094015590.1">
    <property type="nucleotide sequence ID" value="NZ_NMQW01000020.1"/>
</dbReference>
<dbReference type="InterPro" id="IPR009784">
    <property type="entry name" value="DUF1349"/>
</dbReference>
<dbReference type="PANTHER" id="PTHR35332:SF2">
    <property type="entry name" value="REGULATION OF ENOLASE PROTEIN 1"/>
    <property type="match status" value="1"/>
</dbReference>
<gene>
    <name evidence="1" type="ORF">CF651_14530</name>
</gene>
<dbReference type="EMBL" id="NMQW01000020">
    <property type="protein sequence ID" value="OXM85599.1"/>
    <property type="molecule type" value="Genomic_DNA"/>
</dbReference>
<dbReference type="Proteomes" id="UP000215509">
    <property type="component" value="Unassembled WGS sequence"/>
</dbReference>
<dbReference type="Pfam" id="PF07081">
    <property type="entry name" value="DUF1349"/>
    <property type="match status" value="1"/>
</dbReference>
<dbReference type="PANTHER" id="PTHR35332">
    <property type="entry name" value="REGULATION OF ENOLASE PROTEIN 1"/>
    <property type="match status" value="1"/>
</dbReference>
<comment type="caution">
    <text evidence="1">The sequence shown here is derived from an EMBL/GenBank/DDBJ whole genome shotgun (WGS) entry which is preliminary data.</text>
</comment>
<dbReference type="AlphaFoldDB" id="A0A229URR5"/>
<sequence length="202" mass="22710">MNLFDRCSGNSLSAELSWIHEPNRWTFDEDKGLLVSAPENADYFIDPAGTQVKASAPFLFTKVQGDFNISTRVHVEMKHQYDSGCLMIMSDSQNWAKLCYEFFEGRKSILSVVTKNTSDDCIGGDLDIVNPFLRIARSGNSFAFHYSLDGLRWHLIRYFGMECGAELKVGVVAQSPIGEGCQVSFEHLRLSNHNEGDIRSVK</sequence>
<organism evidence="1 2">
    <name type="scientific">Paenibacillus rigui</name>
    <dbReference type="NCBI Taxonomy" id="554312"/>
    <lineage>
        <taxon>Bacteria</taxon>
        <taxon>Bacillati</taxon>
        <taxon>Bacillota</taxon>
        <taxon>Bacilli</taxon>
        <taxon>Bacillales</taxon>
        <taxon>Paenibacillaceae</taxon>
        <taxon>Paenibacillus</taxon>
    </lineage>
</organism>
<dbReference type="Gene3D" id="2.60.120.200">
    <property type="match status" value="1"/>
</dbReference>
<keyword evidence="2" id="KW-1185">Reference proteome</keyword>
<name>A0A229URR5_9BACL</name>
<reference evidence="1 2" key="1">
    <citation type="submission" date="2017-07" db="EMBL/GenBank/DDBJ databases">
        <title>Genome sequencing and assembly of Paenibacillus rigui.</title>
        <authorList>
            <person name="Mayilraj S."/>
        </authorList>
    </citation>
    <scope>NUCLEOTIDE SEQUENCE [LARGE SCALE GENOMIC DNA]</scope>
    <source>
        <strain evidence="1 2">JCM 16352</strain>
    </source>
</reference>
<dbReference type="InterPro" id="IPR013320">
    <property type="entry name" value="ConA-like_dom_sf"/>
</dbReference>
<protein>
    <recommendedName>
        <fullName evidence="3">DUF1349 domain-containing protein</fullName>
    </recommendedName>
</protein>
<dbReference type="OrthoDB" id="9808724at2"/>
<evidence type="ECO:0008006" key="3">
    <source>
        <dbReference type="Google" id="ProtNLM"/>
    </source>
</evidence>
<accession>A0A229URR5</accession>
<evidence type="ECO:0000313" key="2">
    <source>
        <dbReference type="Proteomes" id="UP000215509"/>
    </source>
</evidence>
<proteinExistence type="predicted"/>
<evidence type="ECO:0000313" key="1">
    <source>
        <dbReference type="EMBL" id="OXM85599.1"/>
    </source>
</evidence>
<dbReference type="SUPFAM" id="SSF49899">
    <property type="entry name" value="Concanavalin A-like lectins/glucanases"/>
    <property type="match status" value="1"/>
</dbReference>